<feature type="compositionally biased region" description="Basic and acidic residues" evidence="1">
    <location>
        <begin position="14"/>
        <end position="25"/>
    </location>
</feature>
<dbReference type="EMBL" id="BTGU01000167">
    <property type="protein sequence ID" value="GMN64075.1"/>
    <property type="molecule type" value="Genomic_DNA"/>
</dbReference>
<accession>A0AA88DZX7</accession>
<organism evidence="2 3">
    <name type="scientific">Ficus carica</name>
    <name type="common">Common fig</name>
    <dbReference type="NCBI Taxonomy" id="3494"/>
    <lineage>
        <taxon>Eukaryota</taxon>
        <taxon>Viridiplantae</taxon>
        <taxon>Streptophyta</taxon>
        <taxon>Embryophyta</taxon>
        <taxon>Tracheophyta</taxon>
        <taxon>Spermatophyta</taxon>
        <taxon>Magnoliopsida</taxon>
        <taxon>eudicotyledons</taxon>
        <taxon>Gunneridae</taxon>
        <taxon>Pentapetalae</taxon>
        <taxon>rosids</taxon>
        <taxon>fabids</taxon>
        <taxon>Rosales</taxon>
        <taxon>Moraceae</taxon>
        <taxon>Ficeae</taxon>
        <taxon>Ficus</taxon>
    </lineage>
</organism>
<feature type="region of interest" description="Disordered" evidence="1">
    <location>
        <begin position="1"/>
        <end position="37"/>
    </location>
</feature>
<evidence type="ECO:0000313" key="2">
    <source>
        <dbReference type="EMBL" id="GMN64075.1"/>
    </source>
</evidence>
<keyword evidence="3" id="KW-1185">Reference proteome</keyword>
<comment type="caution">
    <text evidence="2">The sequence shown here is derived from an EMBL/GenBank/DDBJ whole genome shotgun (WGS) entry which is preliminary data.</text>
</comment>
<protein>
    <submittedName>
        <fullName evidence="2">Uncharacterized protein</fullName>
    </submittedName>
</protein>
<gene>
    <name evidence="2" type="ORF">TIFTF001_033149</name>
</gene>
<evidence type="ECO:0000256" key="1">
    <source>
        <dbReference type="SAM" id="MobiDB-lite"/>
    </source>
</evidence>
<reference evidence="2" key="1">
    <citation type="submission" date="2023-07" db="EMBL/GenBank/DDBJ databases">
        <title>draft genome sequence of fig (Ficus carica).</title>
        <authorList>
            <person name="Takahashi T."/>
            <person name="Nishimura K."/>
        </authorList>
    </citation>
    <scope>NUCLEOTIDE SEQUENCE</scope>
</reference>
<evidence type="ECO:0000313" key="3">
    <source>
        <dbReference type="Proteomes" id="UP001187192"/>
    </source>
</evidence>
<sequence length="80" mass="9029">MHMAGMARMRVMKRKAETEMEKASAPRDLPPSTSASGVGVQAYVGEECIGEGRGEELRFNMLSKQLCEINNNFNFRPWIH</sequence>
<name>A0AA88DZX7_FICCA</name>
<proteinExistence type="predicted"/>
<dbReference type="Proteomes" id="UP001187192">
    <property type="component" value="Unassembled WGS sequence"/>
</dbReference>
<dbReference type="AlphaFoldDB" id="A0AA88DZX7"/>